<dbReference type="InterPro" id="IPR036237">
    <property type="entry name" value="Xyl_isomerase-like_sf"/>
</dbReference>
<dbReference type="RefSeq" id="WP_109731784.1">
    <property type="nucleotide sequence ID" value="NZ_BAAACK010000003.1"/>
</dbReference>
<gene>
    <name evidence="2" type="ORF">A8806_108117</name>
</gene>
<protein>
    <submittedName>
        <fullName evidence="2">D-psicose/D-tagatose/L-ribulose 3-epimerase</fullName>
    </submittedName>
</protein>
<dbReference type="AlphaFoldDB" id="A0A2Y9BFZ3"/>
<organism evidence="2 3">
    <name type="scientific">Faecalicatena orotica</name>
    <dbReference type="NCBI Taxonomy" id="1544"/>
    <lineage>
        <taxon>Bacteria</taxon>
        <taxon>Bacillati</taxon>
        <taxon>Bacillota</taxon>
        <taxon>Clostridia</taxon>
        <taxon>Lachnospirales</taxon>
        <taxon>Lachnospiraceae</taxon>
        <taxon>Faecalicatena</taxon>
    </lineage>
</organism>
<proteinExistence type="predicted"/>
<dbReference type="Gene3D" id="3.20.20.150">
    <property type="entry name" value="Divalent-metal-dependent TIM barrel enzymes"/>
    <property type="match status" value="1"/>
</dbReference>
<dbReference type="InterPro" id="IPR050312">
    <property type="entry name" value="IolE/XylAMocC-like"/>
</dbReference>
<accession>A0A2Y9BFZ3</accession>
<dbReference type="SUPFAM" id="SSF51658">
    <property type="entry name" value="Xylose isomerase-like"/>
    <property type="match status" value="1"/>
</dbReference>
<dbReference type="Proteomes" id="UP000245845">
    <property type="component" value="Unassembled WGS sequence"/>
</dbReference>
<feature type="domain" description="Xylose isomerase-like TIM barrel" evidence="1">
    <location>
        <begin position="23"/>
        <end position="246"/>
    </location>
</feature>
<dbReference type="Pfam" id="PF01261">
    <property type="entry name" value="AP_endonuc_2"/>
    <property type="match status" value="1"/>
</dbReference>
<dbReference type="InterPro" id="IPR013022">
    <property type="entry name" value="Xyl_isomerase-like_TIM-brl"/>
</dbReference>
<evidence type="ECO:0000313" key="2">
    <source>
        <dbReference type="EMBL" id="PWJ28602.1"/>
    </source>
</evidence>
<name>A0A2Y9BFZ3_9FIRM</name>
<keyword evidence="3" id="KW-1185">Reference proteome</keyword>
<dbReference type="PANTHER" id="PTHR12110:SF41">
    <property type="entry name" value="INOSOSE DEHYDRATASE"/>
    <property type="match status" value="1"/>
</dbReference>
<dbReference type="PANTHER" id="PTHR12110">
    <property type="entry name" value="HYDROXYPYRUVATE ISOMERASE"/>
    <property type="match status" value="1"/>
</dbReference>
<evidence type="ECO:0000259" key="1">
    <source>
        <dbReference type="Pfam" id="PF01261"/>
    </source>
</evidence>
<reference evidence="2 3" key="1">
    <citation type="submission" date="2018-05" db="EMBL/GenBank/DDBJ databases">
        <title>The Hungate 1000. A catalogue of reference genomes from the rumen microbiome.</title>
        <authorList>
            <person name="Kelly W."/>
        </authorList>
    </citation>
    <scope>NUCLEOTIDE SEQUENCE [LARGE SCALE GENOMIC DNA]</scope>
    <source>
        <strain evidence="2 3">NLAE-zl-C242</strain>
    </source>
</reference>
<comment type="caution">
    <text evidence="2">The sequence shown here is derived from an EMBL/GenBank/DDBJ whole genome shotgun (WGS) entry which is preliminary data.</text>
</comment>
<evidence type="ECO:0000313" key="3">
    <source>
        <dbReference type="Proteomes" id="UP000245845"/>
    </source>
</evidence>
<sequence>MKFGIHYIYWRKDLDCKSYLPYVEKAKKAGFDALELGDYLFFEISDHDVTELAKAAQYYDIELALGLDPPAGSWLTSFDREERRKGIEFYKKAFPRMEKLGIKAVGGNMLNAPFTAPYDKYHEKEYEFAIDSIRKIAGAAKGYDIGINVEIVNRYESHIINTAAQAKRMLDEIDMPNAGMTLDSFHMNVEESSYTNAILTAGGRLGHFHLMENHRGILGTGHLPLNEFRDALHYIHYDGILTMECLVRAGGSLGDCCRIWRDMTRWADEAGLDEQASQSVHAMKYLFAEGNR</sequence>
<dbReference type="EMBL" id="QGDL01000008">
    <property type="protein sequence ID" value="PWJ28602.1"/>
    <property type="molecule type" value="Genomic_DNA"/>
</dbReference>
<dbReference type="OrthoDB" id="9786584at2"/>